<gene>
    <name evidence="1" type="ORF">SAMN05421807_1302</name>
</gene>
<accession>A0A1M5XLW1</accession>
<reference evidence="2" key="1">
    <citation type="submission" date="2016-11" db="EMBL/GenBank/DDBJ databases">
        <authorList>
            <person name="Varghese N."/>
            <person name="Submissions S."/>
        </authorList>
    </citation>
    <scope>NUCLEOTIDE SEQUENCE [LARGE SCALE GENOMIC DNA]</scope>
    <source>
        <strain evidence="2">CGMCC 1.6496</strain>
    </source>
</reference>
<keyword evidence="2" id="KW-1185">Reference proteome</keyword>
<dbReference type="RefSeq" id="WP_073013367.1">
    <property type="nucleotide sequence ID" value="NZ_FQXD01000030.1"/>
</dbReference>
<name>A0A1M5XLW1_9BACI</name>
<evidence type="ECO:0008006" key="3">
    <source>
        <dbReference type="Google" id="ProtNLM"/>
    </source>
</evidence>
<dbReference type="Proteomes" id="UP000184079">
    <property type="component" value="Unassembled WGS sequence"/>
</dbReference>
<protein>
    <recommendedName>
        <fullName evidence="3">DUF3993 domain-containing protein</fullName>
    </recommendedName>
</protein>
<proteinExistence type="predicted"/>
<dbReference type="AlphaFoldDB" id="A0A1M5XLW1"/>
<organism evidence="1 2">
    <name type="scientific">Virgibacillus chiguensis</name>
    <dbReference type="NCBI Taxonomy" id="411959"/>
    <lineage>
        <taxon>Bacteria</taxon>
        <taxon>Bacillati</taxon>
        <taxon>Bacillota</taxon>
        <taxon>Bacilli</taxon>
        <taxon>Bacillales</taxon>
        <taxon>Bacillaceae</taxon>
        <taxon>Virgibacillus</taxon>
    </lineage>
</organism>
<dbReference type="EMBL" id="FQXD01000030">
    <property type="protein sequence ID" value="SHI00820.1"/>
    <property type="molecule type" value="Genomic_DNA"/>
</dbReference>
<evidence type="ECO:0000313" key="2">
    <source>
        <dbReference type="Proteomes" id="UP000184079"/>
    </source>
</evidence>
<evidence type="ECO:0000313" key="1">
    <source>
        <dbReference type="EMBL" id="SHI00820.1"/>
    </source>
</evidence>
<sequence length="176" mass="20447">MNKRRIVYSTTVLIVTMLLSLVVLHIQTPTASGDVLKETAQATVNAEATQLTEEKITNITEQFMNILVQPIHRDYRVKKLGSKQDLYEKFSSIATYSVAKPFVEYYYREKSDGLYLRPTSKPAWFLKGEPYEITEQSDNQVIITQTNETTFYGDYTIKFAFSFDKQWKITNIEYPK</sequence>
<dbReference type="OrthoDB" id="2880030at2"/>